<dbReference type="Proteomes" id="UP000252586">
    <property type="component" value="Unassembled WGS sequence"/>
</dbReference>
<protein>
    <submittedName>
        <fullName evidence="2">Helix-turn-helix protein</fullName>
    </submittedName>
</protein>
<dbReference type="Gene3D" id="1.10.260.40">
    <property type="entry name" value="lambda repressor-like DNA-binding domains"/>
    <property type="match status" value="1"/>
</dbReference>
<feature type="domain" description="HigA2-like helix-turn-helix" evidence="1">
    <location>
        <begin position="4"/>
        <end position="53"/>
    </location>
</feature>
<keyword evidence="3" id="KW-1185">Reference proteome</keyword>
<dbReference type="AlphaFoldDB" id="A0A366DD72"/>
<gene>
    <name evidence="2" type="ORF">DFR74_110234</name>
</gene>
<evidence type="ECO:0000259" key="1">
    <source>
        <dbReference type="Pfam" id="PF13744"/>
    </source>
</evidence>
<organism evidence="2 3">
    <name type="scientific">Nocardia puris</name>
    <dbReference type="NCBI Taxonomy" id="208602"/>
    <lineage>
        <taxon>Bacteria</taxon>
        <taxon>Bacillati</taxon>
        <taxon>Actinomycetota</taxon>
        <taxon>Actinomycetes</taxon>
        <taxon>Mycobacteriales</taxon>
        <taxon>Nocardiaceae</taxon>
        <taxon>Nocardia</taxon>
    </lineage>
</organism>
<dbReference type="InterPro" id="IPR010982">
    <property type="entry name" value="Lambda_DNA-bd_dom_sf"/>
</dbReference>
<dbReference type="GO" id="GO:0003677">
    <property type="term" value="F:DNA binding"/>
    <property type="evidence" value="ECO:0007669"/>
    <property type="project" value="InterPro"/>
</dbReference>
<name>A0A366DD72_9NOCA</name>
<accession>A0A366DD72</accession>
<dbReference type="Pfam" id="PF13744">
    <property type="entry name" value="HTH_37"/>
    <property type="match status" value="1"/>
</dbReference>
<dbReference type="EMBL" id="QNRE01000010">
    <property type="protein sequence ID" value="RBO87976.1"/>
    <property type="molecule type" value="Genomic_DNA"/>
</dbReference>
<sequence length="58" mass="6414">MLNRKMTPIDAAELLGVARTNVSWVVNLHAERVSLSQLLAWARKLGLDITIDIDVTAI</sequence>
<comment type="caution">
    <text evidence="2">The sequence shown here is derived from an EMBL/GenBank/DDBJ whole genome shotgun (WGS) entry which is preliminary data.</text>
</comment>
<dbReference type="InterPro" id="IPR039554">
    <property type="entry name" value="HigA2-like_HTH"/>
</dbReference>
<reference evidence="2 3" key="1">
    <citation type="submission" date="2018-06" db="EMBL/GenBank/DDBJ databases">
        <title>Genomic Encyclopedia of Type Strains, Phase IV (KMG-IV): sequencing the most valuable type-strain genomes for metagenomic binning, comparative biology and taxonomic classification.</title>
        <authorList>
            <person name="Goeker M."/>
        </authorList>
    </citation>
    <scope>NUCLEOTIDE SEQUENCE [LARGE SCALE GENOMIC DNA]</scope>
    <source>
        <strain evidence="2 3">DSM 44599</strain>
    </source>
</reference>
<proteinExistence type="predicted"/>
<evidence type="ECO:0000313" key="3">
    <source>
        <dbReference type="Proteomes" id="UP000252586"/>
    </source>
</evidence>
<dbReference type="SUPFAM" id="SSF47413">
    <property type="entry name" value="lambda repressor-like DNA-binding domains"/>
    <property type="match status" value="1"/>
</dbReference>
<evidence type="ECO:0000313" key="2">
    <source>
        <dbReference type="EMBL" id="RBO87976.1"/>
    </source>
</evidence>